<keyword evidence="4 10" id="KW-0547">Nucleotide-binding</keyword>
<dbReference type="GO" id="GO:0006425">
    <property type="term" value="P:glutaminyl-tRNA aminoacylation"/>
    <property type="evidence" value="ECO:0007669"/>
    <property type="project" value="UniProtKB-UniRule"/>
</dbReference>
<name>A0A061AF12_9MOLU</name>
<dbReference type="SUPFAM" id="SSF50715">
    <property type="entry name" value="Ribosomal protein L25-like"/>
    <property type="match status" value="1"/>
</dbReference>
<dbReference type="AlphaFoldDB" id="A0A061AF12"/>
<evidence type="ECO:0000256" key="3">
    <source>
        <dbReference type="ARBA" id="ARBA00022598"/>
    </source>
</evidence>
<evidence type="ECO:0000256" key="10">
    <source>
        <dbReference type="RuleBase" id="RU363037"/>
    </source>
</evidence>
<evidence type="ECO:0000256" key="7">
    <source>
        <dbReference type="ARBA" id="ARBA00023146"/>
    </source>
</evidence>
<dbReference type="EMBL" id="LK028559">
    <property type="protein sequence ID" value="CDR30116.1"/>
    <property type="molecule type" value="Genomic_DNA"/>
</dbReference>
<dbReference type="InterPro" id="IPR001412">
    <property type="entry name" value="aa-tRNA-synth_I_CS"/>
</dbReference>
<dbReference type="PANTHER" id="PTHR43097:SF5">
    <property type="entry name" value="GLUTAMATE--TRNA LIGASE"/>
    <property type="match status" value="1"/>
</dbReference>
<dbReference type="PRINTS" id="PR00987">
    <property type="entry name" value="TRNASYNTHGLU"/>
</dbReference>
<keyword evidence="7 10" id="KW-0030">Aminoacyl-tRNA synthetase</keyword>
<dbReference type="InterPro" id="IPR011035">
    <property type="entry name" value="Ribosomal_bL25/Gln-tRNA_synth"/>
</dbReference>
<keyword evidence="15" id="KW-1185">Reference proteome</keyword>
<keyword evidence="3 10" id="KW-0436">Ligase</keyword>
<evidence type="ECO:0000256" key="6">
    <source>
        <dbReference type="ARBA" id="ARBA00022917"/>
    </source>
</evidence>
<dbReference type="GO" id="GO:0004819">
    <property type="term" value="F:glutamine-tRNA ligase activity"/>
    <property type="evidence" value="ECO:0007669"/>
    <property type="project" value="UniProtKB-UniRule"/>
</dbReference>
<dbReference type="InterPro" id="IPR014729">
    <property type="entry name" value="Rossmann-like_a/b/a_fold"/>
</dbReference>
<evidence type="ECO:0000313" key="14">
    <source>
        <dbReference type="EMBL" id="CDR30116.1"/>
    </source>
</evidence>
<dbReference type="InParanoid" id="A0A061AF12"/>
<dbReference type="HOGENOM" id="CLU_001882_2_3_14"/>
<dbReference type="SUPFAM" id="SSF52374">
    <property type="entry name" value="Nucleotidylyl transferase"/>
    <property type="match status" value="1"/>
</dbReference>
<evidence type="ECO:0000256" key="1">
    <source>
        <dbReference type="ARBA" id="ARBA00012836"/>
    </source>
</evidence>
<keyword evidence="6 10" id="KW-0648">Protein biosynthesis</keyword>
<evidence type="ECO:0000256" key="4">
    <source>
        <dbReference type="ARBA" id="ARBA00022741"/>
    </source>
</evidence>
<gene>
    <name evidence="14" type="primary">glnS</name>
    <name evidence="14" type="ORF">Aocu_00430</name>
</gene>
<dbReference type="FunFam" id="3.40.50.620:FF:000037">
    <property type="entry name" value="Glutamine--tRNA ligase cytoplasmic"/>
    <property type="match status" value="1"/>
</dbReference>
<dbReference type="InterPro" id="IPR049437">
    <property type="entry name" value="tRNA-synt_1c_C2"/>
</dbReference>
<evidence type="ECO:0000256" key="9">
    <source>
        <dbReference type="NCBIfam" id="TIGR00440"/>
    </source>
</evidence>
<keyword evidence="2" id="KW-0963">Cytoplasm</keyword>
<dbReference type="Pfam" id="PF03950">
    <property type="entry name" value="tRNA-synt_1c_C"/>
    <property type="match status" value="1"/>
</dbReference>
<reference evidence="15" key="1">
    <citation type="submission" date="2014-05" db="EMBL/GenBank/DDBJ databases">
        <authorList>
            <person name="Kube M."/>
        </authorList>
    </citation>
    <scope>NUCLEOTIDE SEQUENCE [LARGE SCALE GENOMIC DNA]</scope>
</reference>
<keyword evidence="5 10" id="KW-0067">ATP-binding</keyword>
<dbReference type="InterPro" id="IPR020058">
    <property type="entry name" value="Glu/Gln-tRNA-synth_Ib_cat-dom"/>
</dbReference>
<accession>A0A061AF12</accession>
<dbReference type="Gene3D" id="3.40.50.620">
    <property type="entry name" value="HUPs"/>
    <property type="match status" value="1"/>
</dbReference>
<sequence length="545" mass="63374">MMENQSNFIKTIMEEDLKNGKHDTIITRFPPEPNGYLHIGHARAIITNFELAKAFGGYTNLRYDDTNPSKEDEEYVRSIENDVRWLGYNPKAIYFASDYFEEMFNRAILLIKKGLAYVDDQTAEEISKTRGDVVTPGIESPYRNRSVEENLELFLNMQKGVYAEGEKVLRAKIDMASTNMNMRDPVLYRISFAYHHNTQDRWKVYPMYDYAHPLEDAIEGITHSLCSLEFEDHRPLYDWVVRETEMPLVPRQIEFGRLGISNTVMSKRFLKYLVDEGLVDGWDDPRMPTLSGLRRKGYTKEAIRAFILGTGLSKVNSEVDPDMLESFVRDDLNNRAKRAFAVIEPLKVTITNYPEGKIEYFEVPYHQDLPELGSRKIAFSKHIYIENEDFLEEKPDKKYKRLSLGNEVRLFHTYFIKANEVVKDSTGKVIEVLATYDVATLSGSGFNERKPDGTIHFVEASTAIPATFNFFGPMLKDDTSLELKERFNKDSMTIKKGYIEQTLLNTPNEEKYQFIRNGFFNCFYDKKTNNHYIFNEIVPLKRSYK</sequence>
<dbReference type="PATRIC" id="fig|35623.3.peg.42"/>
<dbReference type="KEGG" id="aoc:Aocu_00430"/>
<evidence type="ECO:0000313" key="15">
    <source>
        <dbReference type="Proteomes" id="UP000032434"/>
    </source>
</evidence>
<dbReference type="InterPro" id="IPR000924">
    <property type="entry name" value="Glu/Gln-tRNA-synth"/>
</dbReference>
<evidence type="ECO:0000256" key="5">
    <source>
        <dbReference type="ARBA" id="ARBA00022840"/>
    </source>
</evidence>
<dbReference type="STRING" id="35623.Aocu_00430"/>
<dbReference type="NCBIfam" id="NF011291">
    <property type="entry name" value="PRK14703.1"/>
    <property type="match status" value="1"/>
</dbReference>
<comment type="similarity">
    <text evidence="10">Belongs to the class-I aminoacyl-tRNA synthetase family.</text>
</comment>
<organism evidence="14 15">
    <name type="scientific">Acholeplasma oculi</name>
    <dbReference type="NCBI Taxonomy" id="35623"/>
    <lineage>
        <taxon>Bacteria</taxon>
        <taxon>Bacillati</taxon>
        <taxon>Mycoplasmatota</taxon>
        <taxon>Mollicutes</taxon>
        <taxon>Acholeplasmatales</taxon>
        <taxon>Acholeplasmataceae</taxon>
        <taxon>Acholeplasma</taxon>
    </lineage>
</organism>
<dbReference type="GO" id="GO:0005524">
    <property type="term" value="F:ATP binding"/>
    <property type="evidence" value="ECO:0007669"/>
    <property type="project" value="UniProtKB-KW"/>
</dbReference>
<dbReference type="Gene3D" id="2.40.240.10">
    <property type="entry name" value="Ribosomal Protein L25, Chain P"/>
    <property type="match status" value="2"/>
</dbReference>
<dbReference type="InterPro" id="IPR020059">
    <property type="entry name" value="Glu/Gln-tRNA-synth_Ib_codon-bd"/>
</dbReference>
<dbReference type="EC" id="6.1.1.18" evidence="1 9"/>
<evidence type="ECO:0000259" key="12">
    <source>
        <dbReference type="Pfam" id="PF03950"/>
    </source>
</evidence>
<protein>
    <recommendedName>
        <fullName evidence="1 9">Glutamine--tRNA ligase</fullName>
        <ecNumber evidence="1 9">6.1.1.18</ecNumber>
    </recommendedName>
</protein>
<dbReference type="NCBIfam" id="TIGR00440">
    <property type="entry name" value="glnS"/>
    <property type="match status" value="1"/>
</dbReference>
<feature type="domain" description="tRNA synthetases class I (E and Q) anti-codon binding" evidence="13">
    <location>
        <begin position="454"/>
        <end position="522"/>
    </location>
</feature>
<proteinExistence type="inferred from homology"/>
<dbReference type="Pfam" id="PF00749">
    <property type="entry name" value="tRNA-synt_1c"/>
    <property type="match status" value="1"/>
</dbReference>
<dbReference type="PROSITE" id="PS00178">
    <property type="entry name" value="AA_TRNA_LIGASE_I"/>
    <property type="match status" value="1"/>
</dbReference>
<evidence type="ECO:0000259" key="11">
    <source>
        <dbReference type="Pfam" id="PF00749"/>
    </source>
</evidence>
<evidence type="ECO:0000256" key="8">
    <source>
        <dbReference type="ARBA" id="ARBA00048270"/>
    </source>
</evidence>
<dbReference type="Proteomes" id="UP000032434">
    <property type="component" value="Chromosome 1"/>
</dbReference>
<feature type="domain" description="Glutamyl/glutaminyl-tRNA synthetase class Ib catalytic" evidence="11">
    <location>
        <begin position="25"/>
        <end position="333"/>
    </location>
</feature>
<dbReference type="InterPro" id="IPR050132">
    <property type="entry name" value="Gln/Glu-tRNA_Ligase"/>
</dbReference>
<dbReference type="InterPro" id="IPR020056">
    <property type="entry name" value="Rbsml_bL25/Gln-tRNA_synth_N"/>
</dbReference>
<dbReference type="Pfam" id="PF20974">
    <property type="entry name" value="tRNA-synt_1c_C2"/>
    <property type="match status" value="1"/>
</dbReference>
<dbReference type="GO" id="GO:0005829">
    <property type="term" value="C:cytosol"/>
    <property type="evidence" value="ECO:0007669"/>
    <property type="project" value="TreeGrafter"/>
</dbReference>
<evidence type="ECO:0000256" key="2">
    <source>
        <dbReference type="ARBA" id="ARBA00022490"/>
    </source>
</evidence>
<comment type="catalytic activity">
    <reaction evidence="8">
        <text>tRNA(Gln) + L-glutamine + ATP = L-glutaminyl-tRNA(Gln) + AMP + diphosphate</text>
        <dbReference type="Rhea" id="RHEA:20121"/>
        <dbReference type="Rhea" id="RHEA-COMP:9662"/>
        <dbReference type="Rhea" id="RHEA-COMP:9681"/>
        <dbReference type="ChEBI" id="CHEBI:30616"/>
        <dbReference type="ChEBI" id="CHEBI:33019"/>
        <dbReference type="ChEBI" id="CHEBI:58359"/>
        <dbReference type="ChEBI" id="CHEBI:78442"/>
        <dbReference type="ChEBI" id="CHEBI:78521"/>
        <dbReference type="ChEBI" id="CHEBI:456215"/>
        <dbReference type="EC" id="6.1.1.18"/>
    </reaction>
</comment>
<evidence type="ECO:0000259" key="13">
    <source>
        <dbReference type="Pfam" id="PF20974"/>
    </source>
</evidence>
<dbReference type="InterPro" id="IPR004514">
    <property type="entry name" value="Gln-tRNA-synth"/>
</dbReference>
<feature type="domain" description="Glutamyl/glutaminyl-tRNA synthetase class Ib anti-codon binding" evidence="12">
    <location>
        <begin position="336"/>
        <end position="437"/>
    </location>
</feature>
<dbReference type="PANTHER" id="PTHR43097">
    <property type="entry name" value="GLUTAMINE-TRNA LIGASE"/>
    <property type="match status" value="1"/>
</dbReference>